<dbReference type="STRING" id="188477.A0A433U1K6"/>
<reference evidence="16 17" key="1">
    <citation type="submission" date="2019-01" db="EMBL/GenBank/DDBJ databases">
        <title>A draft genome assembly of the solar-powered sea slug Elysia chlorotica.</title>
        <authorList>
            <person name="Cai H."/>
            <person name="Li Q."/>
            <person name="Fang X."/>
            <person name="Li J."/>
            <person name="Curtis N.E."/>
            <person name="Altenburger A."/>
            <person name="Shibata T."/>
            <person name="Feng M."/>
            <person name="Maeda T."/>
            <person name="Schwartz J.A."/>
            <person name="Shigenobu S."/>
            <person name="Lundholm N."/>
            <person name="Nishiyama T."/>
            <person name="Yang H."/>
            <person name="Hasebe M."/>
            <person name="Li S."/>
            <person name="Pierce S.K."/>
            <person name="Wang J."/>
        </authorList>
    </citation>
    <scope>NUCLEOTIDE SEQUENCE [LARGE SCALE GENOMIC DNA]</scope>
    <source>
        <strain evidence="16">EC2010</strain>
        <tissue evidence="16">Whole organism of an adult</tissue>
    </source>
</reference>
<feature type="region of interest" description="Disordered" evidence="14">
    <location>
        <begin position="621"/>
        <end position="641"/>
    </location>
</feature>
<evidence type="ECO:0000256" key="10">
    <source>
        <dbReference type="ARBA" id="ARBA00023125"/>
    </source>
</evidence>
<dbReference type="PANTHER" id="PTHR45718">
    <property type="entry name" value="TRANSCRIPTIONAL ACTIVATOR CUBITUS INTERRUPTUS"/>
    <property type="match status" value="1"/>
</dbReference>
<comment type="subcellular location">
    <subcellularLocation>
        <location evidence="1">Nucleus</location>
    </subcellularLocation>
</comment>
<feature type="region of interest" description="Disordered" evidence="14">
    <location>
        <begin position="482"/>
        <end position="599"/>
    </location>
</feature>
<evidence type="ECO:0000256" key="13">
    <source>
        <dbReference type="PROSITE-ProRule" id="PRU00042"/>
    </source>
</evidence>
<keyword evidence="9" id="KW-0805">Transcription regulation</keyword>
<keyword evidence="17" id="KW-1185">Reference proteome</keyword>
<feature type="compositionally biased region" description="Basic residues" evidence="14">
    <location>
        <begin position="522"/>
        <end position="533"/>
    </location>
</feature>
<dbReference type="OrthoDB" id="3214149at2759"/>
<dbReference type="PANTHER" id="PTHR45718:SF8">
    <property type="entry name" value="GLIS FAMILY ZINC FINGER 2"/>
    <property type="match status" value="1"/>
</dbReference>
<dbReference type="InterPro" id="IPR036236">
    <property type="entry name" value="Znf_C2H2_sf"/>
</dbReference>
<feature type="domain" description="C2H2-type" evidence="15">
    <location>
        <begin position="188"/>
        <end position="220"/>
    </location>
</feature>
<keyword evidence="12" id="KW-0539">Nucleus</keyword>
<evidence type="ECO:0000259" key="15">
    <source>
        <dbReference type="PROSITE" id="PS50157"/>
    </source>
</evidence>
<organism evidence="16 17">
    <name type="scientific">Elysia chlorotica</name>
    <name type="common">Eastern emerald elysia</name>
    <name type="synonym">Sea slug</name>
    <dbReference type="NCBI Taxonomy" id="188477"/>
    <lineage>
        <taxon>Eukaryota</taxon>
        <taxon>Metazoa</taxon>
        <taxon>Spiralia</taxon>
        <taxon>Lophotrochozoa</taxon>
        <taxon>Mollusca</taxon>
        <taxon>Gastropoda</taxon>
        <taxon>Heterobranchia</taxon>
        <taxon>Euthyneura</taxon>
        <taxon>Panpulmonata</taxon>
        <taxon>Sacoglossa</taxon>
        <taxon>Placobranchoidea</taxon>
        <taxon>Plakobranchidae</taxon>
        <taxon>Elysia</taxon>
    </lineage>
</organism>
<feature type="domain" description="C2H2-type" evidence="15">
    <location>
        <begin position="249"/>
        <end position="278"/>
    </location>
</feature>
<feature type="compositionally biased region" description="Pro residues" evidence="14">
    <location>
        <begin position="627"/>
        <end position="641"/>
    </location>
</feature>
<evidence type="ECO:0000256" key="5">
    <source>
        <dbReference type="ARBA" id="ARBA00022723"/>
    </source>
</evidence>
<comment type="similarity">
    <text evidence="2">Belongs to the GLI C2H2-type zinc-finger protein family.</text>
</comment>
<evidence type="ECO:0000313" key="16">
    <source>
        <dbReference type="EMBL" id="RUS87686.1"/>
    </source>
</evidence>
<evidence type="ECO:0000256" key="11">
    <source>
        <dbReference type="ARBA" id="ARBA00023163"/>
    </source>
</evidence>
<evidence type="ECO:0000256" key="7">
    <source>
        <dbReference type="ARBA" id="ARBA00022771"/>
    </source>
</evidence>
<dbReference type="GO" id="GO:0000981">
    <property type="term" value="F:DNA-binding transcription factor activity, RNA polymerase II-specific"/>
    <property type="evidence" value="ECO:0007669"/>
    <property type="project" value="TreeGrafter"/>
</dbReference>
<dbReference type="FunFam" id="3.30.160.60:FF:000310">
    <property type="entry name" value="GLIS family zinc finger 2"/>
    <property type="match status" value="1"/>
</dbReference>
<feature type="compositionally biased region" description="Basic and acidic residues" evidence="14">
    <location>
        <begin position="534"/>
        <end position="556"/>
    </location>
</feature>
<evidence type="ECO:0000256" key="2">
    <source>
        <dbReference type="ARBA" id="ARBA00010831"/>
    </source>
</evidence>
<dbReference type="FunFam" id="3.30.160.60:FF:000125">
    <property type="entry name" value="Putative zinc finger protein 143"/>
    <property type="match status" value="1"/>
</dbReference>
<dbReference type="GO" id="GO:0008270">
    <property type="term" value="F:zinc ion binding"/>
    <property type="evidence" value="ECO:0007669"/>
    <property type="project" value="UniProtKB-KW"/>
</dbReference>
<feature type="compositionally biased region" description="Low complexity" evidence="14">
    <location>
        <begin position="498"/>
        <end position="507"/>
    </location>
</feature>
<keyword evidence="5" id="KW-0479">Metal-binding</keyword>
<comment type="caution">
    <text evidence="16">The sequence shown here is derived from an EMBL/GenBank/DDBJ whole genome shotgun (WGS) entry which is preliminary data.</text>
</comment>
<dbReference type="PROSITE" id="PS00028">
    <property type="entry name" value="ZINC_FINGER_C2H2_1"/>
    <property type="match status" value="4"/>
</dbReference>
<keyword evidence="8" id="KW-0862">Zinc</keyword>
<protein>
    <recommendedName>
        <fullName evidence="15">C2H2-type domain-containing protein</fullName>
    </recommendedName>
</protein>
<dbReference type="FunFam" id="3.30.160.60:FF:000359">
    <property type="entry name" value="GLIS family zinc finger 2"/>
    <property type="match status" value="1"/>
</dbReference>
<evidence type="ECO:0000256" key="6">
    <source>
        <dbReference type="ARBA" id="ARBA00022737"/>
    </source>
</evidence>
<dbReference type="InterPro" id="IPR056436">
    <property type="entry name" value="Znf-C2H2_ZIC1-5/GLI1-3-like"/>
</dbReference>
<keyword evidence="11" id="KW-0804">Transcription</keyword>
<feature type="region of interest" description="Disordered" evidence="14">
    <location>
        <begin position="18"/>
        <end position="62"/>
    </location>
</feature>
<evidence type="ECO:0000256" key="3">
    <source>
        <dbReference type="ARBA" id="ARBA00022473"/>
    </source>
</evidence>
<keyword evidence="3" id="KW-0217">Developmental protein</keyword>
<sequence>MTPSANYLSAGPKYQLQHNPFLLSPNHRASPMEDQYNHPHHHHTDHHHHHHHHHPDSDDSFLKRPEMLARSPRCDSDNYLCLAPGYSPSPRLSLSPASMSSLSPQRLDMEDSPRLMYGHSPSLHKSPFSASDSDREDSPMPEEIRLKSSTPNLSCRWEHCSRKFLSQRELAAHVNDDHVRIERPDTDFQCRWDGCPRQGRGFNARYKMLIHIRTHTNEKPHKCGVCGKCFSRLENLKIHTRSHTGEKPYVCTFSGCGKAYSNSSDRFKHVRTHQEEKPYKCKLPGCRKQYTDPSSLRKHVRTHRHHQGGEESSDFLYRGPDMGSEESYGNEDIKPCMSPVPSRRNSLYLPADIRHGLVCGLANDHRSSEYMNLHDNSTGIRFPDTSRKQRVRSMSECRSDIDEEWASGSEAAEHIDFRTYKRSEFDDAHHSEPFNKIKSNPCLNIPQIVINDGCELPQESTIRENHPNKPSEKAPKMLADTKNENVDPKDQNIKTALDSSGSSSDSSPTLKRSREPSPPSPKGHRGHWKKLCIRKSESEEQREAISRENGGSDHKLPKLTLSPPPEPSEESLPDNEPPAPTPAQHRKNAGLFHSGRPSAFSTVHAGRQSQLLVAHTVEVHSSSPSLPTVPSPSSIPSPSMPSSPADFYSFPAYGHHHPLSPSLSPCSMLSNSLFVKRDVFPLSSNSVPGGWCGIEENIPTPFTYTTSLNRNDFPTPTSGFSLPPVAPALRFFCHDIPIDLSQYPNYFCPEFQNLPYHVRLAR</sequence>
<feature type="compositionally biased region" description="Basic residues" evidence="14">
    <location>
        <begin position="38"/>
        <end position="54"/>
    </location>
</feature>
<evidence type="ECO:0000256" key="9">
    <source>
        <dbReference type="ARBA" id="ARBA00023015"/>
    </source>
</evidence>
<dbReference type="AlphaFoldDB" id="A0A433U1K6"/>
<feature type="domain" description="C2H2-type" evidence="15">
    <location>
        <begin position="221"/>
        <end position="248"/>
    </location>
</feature>
<proteinExistence type="inferred from homology"/>
<dbReference type="InterPro" id="IPR043359">
    <property type="entry name" value="GLI-like"/>
</dbReference>
<keyword evidence="10" id="KW-0238">DNA-binding</keyword>
<name>A0A433U1K6_ELYCH</name>
<feature type="region of interest" description="Disordered" evidence="14">
    <location>
        <begin position="111"/>
        <end position="145"/>
    </location>
</feature>
<evidence type="ECO:0000256" key="14">
    <source>
        <dbReference type="SAM" id="MobiDB-lite"/>
    </source>
</evidence>
<accession>A0A433U1K6</accession>
<dbReference type="InterPro" id="IPR013087">
    <property type="entry name" value="Znf_C2H2_type"/>
</dbReference>
<dbReference type="SUPFAM" id="SSF57667">
    <property type="entry name" value="beta-beta-alpha zinc fingers"/>
    <property type="match status" value="3"/>
</dbReference>
<feature type="compositionally biased region" description="Basic and acidic residues" evidence="14">
    <location>
        <begin position="482"/>
        <end position="492"/>
    </location>
</feature>
<feature type="compositionally biased region" description="Basic residues" evidence="14">
    <location>
        <begin position="296"/>
        <end position="306"/>
    </location>
</feature>
<evidence type="ECO:0000256" key="8">
    <source>
        <dbReference type="ARBA" id="ARBA00022833"/>
    </source>
</evidence>
<dbReference type="Pfam" id="PF23561">
    <property type="entry name" value="zf-C2H2_15"/>
    <property type="match status" value="1"/>
</dbReference>
<feature type="compositionally biased region" description="Basic and acidic residues" evidence="14">
    <location>
        <begin position="132"/>
        <end position="145"/>
    </location>
</feature>
<dbReference type="Gene3D" id="3.30.160.60">
    <property type="entry name" value="Classic Zinc Finger"/>
    <property type="match status" value="5"/>
</dbReference>
<dbReference type="SMART" id="SM00355">
    <property type="entry name" value="ZnF_C2H2"/>
    <property type="match status" value="5"/>
</dbReference>
<feature type="domain" description="C2H2-type" evidence="15">
    <location>
        <begin position="279"/>
        <end position="308"/>
    </location>
</feature>
<feature type="region of interest" description="Disordered" evidence="14">
    <location>
        <begin position="292"/>
        <end position="336"/>
    </location>
</feature>
<dbReference type="FunFam" id="3.30.160.60:FF:000357">
    <property type="entry name" value="GLIS family zinc finger 2"/>
    <property type="match status" value="1"/>
</dbReference>
<dbReference type="GO" id="GO:0005634">
    <property type="term" value="C:nucleus"/>
    <property type="evidence" value="ECO:0007669"/>
    <property type="project" value="UniProtKB-SubCell"/>
</dbReference>
<dbReference type="PROSITE" id="PS50157">
    <property type="entry name" value="ZINC_FINGER_C2H2_2"/>
    <property type="match status" value="4"/>
</dbReference>
<keyword evidence="4" id="KW-0678">Repressor</keyword>
<evidence type="ECO:0000256" key="4">
    <source>
        <dbReference type="ARBA" id="ARBA00022491"/>
    </source>
</evidence>
<dbReference type="EMBL" id="RQTK01000103">
    <property type="protein sequence ID" value="RUS87686.1"/>
    <property type="molecule type" value="Genomic_DNA"/>
</dbReference>
<keyword evidence="6" id="KW-0677">Repeat</keyword>
<dbReference type="Proteomes" id="UP000271974">
    <property type="component" value="Unassembled WGS sequence"/>
</dbReference>
<dbReference type="Pfam" id="PF00096">
    <property type="entry name" value="zf-C2H2"/>
    <property type="match status" value="3"/>
</dbReference>
<evidence type="ECO:0000256" key="12">
    <source>
        <dbReference type="ARBA" id="ARBA00023242"/>
    </source>
</evidence>
<dbReference type="GO" id="GO:0000978">
    <property type="term" value="F:RNA polymerase II cis-regulatory region sequence-specific DNA binding"/>
    <property type="evidence" value="ECO:0007669"/>
    <property type="project" value="TreeGrafter"/>
</dbReference>
<evidence type="ECO:0000256" key="1">
    <source>
        <dbReference type="ARBA" id="ARBA00004123"/>
    </source>
</evidence>
<gene>
    <name evidence="16" type="ORF">EGW08_004527</name>
</gene>
<evidence type="ECO:0000313" key="17">
    <source>
        <dbReference type="Proteomes" id="UP000271974"/>
    </source>
</evidence>
<keyword evidence="7 13" id="KW-0863">Zinc-finger</keyword>